<evidence type="ECO:0000256" key="1">
    <source>
        <dbReference type="SAM" id="Phobius"/>
    </source>
</evidence>
<organism evidence="2">
    <name type="scientific">Desulfobacca acetoxidans</name>
    <dbReference type="NCBI Taxonomy" id="60893"/>
    <lineage>
        <taxon>Bacteria</taxon>
        <taxon>Pseudomonadati</taxon>
        <taxon>Thermodesulfobacteriota</taxon>
        <taxon>Desulfobaccia</taxon>
        <taxon>Desulfobaccales</taxon>
        <taxon>Desulfobaccaceae</taxon>
        <taxon>Desulfobacca</taxon>
    </lineage>
</organism>
<feature type="transmembrane region" description="Helical" evidence="1">
    <location>
        <begin position="160"/>
        <end position="184"/>
    </location>
</feature>
<reference evidence="2" key="1">
    <citation type="journal article" date="2020" name="mSystems">
        <title>Genome- and Community-Level Interaction Insights into Carbon Utilization and Element Cycling Functions of Hydrothermarchaeota in Hydrothermal Sediment.</title>
        <authorList>
            <person name="Zhou Z."/>
            <person name="Liu Y."/>
            <person name="Xu W."/>
            <person name="Pan J."/>
            <person name="Luo Z.H."/>
            <person name="Li M."/>
        </authorList>
    </citation>
    <scope>NUCLEOTIDE SEQUENCE [LARGE SCALE GENOMIC DNA]</scope>
    <source>
        <strain evidence="2">SpSt-767</strain>
    </source>
</reference>
<gene>
    <name evidence="2" type="ORF">ENV52_02250</name>
</gene>
<evidence type="ECO:0000313" key="2">
    <source>
        <dbReference type="EMBL" id="HHS28509.1"/>
    </source>
</evidence>
<dbReference type="PANTHER" id="PTHR40076">
    <property type="entry name" value="MEMBRANE PROTEIN-RELATED"/>
    <property type="match status" value="1"/>
</dbReference>
<keyword evidence="1" id="KW-0812">Transmembrane</keyword>
<keyword evidence="1" id="KW-0472">Membrane</keyword>
<evidence type="ECO:0008006" key="3">
    <source>
        <dbReference type="Google" id="ProtNLM"/>
    </source>
</evidence>
<dbReference type="EMBL" id="DTGR01000035">
    <property type="protein sequence ID" value="HHS28509.1"/>
    <property type="molecule type" value="Genomic_DNA"/>
</dbReference>
<dbReference type="InterPro" id="IPR010380">
    <property type="entry name" value="DUF975"/>
</dbReference>
<proteinExistence type="predicted"/>
<dbReference type="AlphaFoldDB" id="A0A7V6DNV9"/>
<sequence>MGSSSLPEGTQISTVKAGDYFRAGWDVLKKYPAGFIGYFLIVTVISVFLDSVPRIGALIAFILTVPLNAGFFVVSAKLLSNQVPEFADFFSGSKFFLQLALLGIISSILIVIGFICLIVPGIYLLVGYVFAFMLVMDRGLDFWPAMETSRRSVQTNWFQIFAFLLLLFLLNLGGLLALGVGLLVTVPLSHCILTAAYADIFGIKSAHLISMRQ</sequence>
<keyword evidence="1" id="KW-1133">Transmembrane helix</keyword>
<name>A0A7V6DNV9_9BACT</name>
<feature type="transmembrane region" description="Helical" evidence="1">
    <location>
        <begin position="55"/>
        <end position="74"/>
    </location>
</feature>
<feature type="transmembrane region" description="Helical" evidence="1">
    <location>
        <begin position="95"/>
        <end position="115"/>
    </location>
</feature>
<feature type="transmembrane region" description="Helical" evidence="1">
    <location>
        <begin position="121"/>
        <end position="140"/>
    </location>
</feature>
<accession>A0A7V6DNV9</accession>
<protein>
    <recommendedName>
        <fullName evidence="3">DUF975 family protein</fullName>
    </recommendedName>
</protein>
<dbReference type="PANTHER" id="PTHR40076:SF1">
    <property type="entry name" value="MEMBRANE PROTEIN"/>
    <property type="match status" value="1"/>
</dbReference>
<comment type="caution">
    <text evidence="2">The sequence shown here is derived from an EMBL/GenBank/DDBJ whole genome shotgun (WGS) entry which is preliminary data.</text>
</comment>
<feature type="transmembrane region" description="Helical" evidence="1">
    <location>
        <begin position="31"/>
        <end position="49"/>
    </location>
</feature>